<dbReference type="GO" id="GO:0005739">
    <property type="term" value="C:mitochondrion"/>
    <property type="evidence" value="ECO:0000318"/>
    <property type="project" value="GO_Central"/>
</dbReference>
<dbReference type="InterPro" id="IPR036188">
    <property type="entry name" value="FAD/NAD-bd_sf"/>
</dbReference>
<proteinExistence type="predicted"/>
<organism evidence="4 5">
    <name type="scientific">Daphnia pulex</name>
    <name type="common">Water flea</name>
    <dbReference type="NCBI Taxonomy" id="6669"/>
    <lineage>
        <taxon>Eukaryota</taxon>
        <taxon>Metazoa</taxon>
        <taxon>Ecdysozoa</taxon>
        <taxon>Arthropoda</taxon>
        <taxon>Crustacea</taxon>
        <taxon>Branchiopoda</taxon>
        <taxon>Diplostraca</taxon>
        <taxon>Cladocera</taxon>
        <taxon>Anomopoda</taxon>
        <taxon>Daphniidae</taxon>
        <taxon>Daphnia</taxon>
    </lineage>
</organism>
<dbReference type="GO" id="GO:0071949">
    <property type="term" value="F:FAD binding"/>
    <property type="evidence" value="ECO:0000318"/>
    <property type="project" value="GO_Central"/>
</dbReference>
<dbReference type="InterPro" id="IPR050446">
    <property type="entry name" value="FAD-oxidoreductase/Apoptosis"/>
</dbReference>
<dbReference type="KEGG" id="dpx:DAPPUDRAFT_108704"/>
<evidence type="ECO:0000256" key="3">
    <source>
        <dbReference type="ARBA" id="ARBA00023002"/>
    </source>
</evidence>
<dbReference type="EMBL" id="GL732582">
    <property type="protein sequence ID" value="EFX74537.1"/>
    <property type="molecule type" value="Genomic_DNA"/>
</dbReference>
<sequence>MTQMSNVQRQPAERKRPVSMALTLEVHGDHYVKRVMQWCRGWVRMTRVASLSKRPIPGKVTCRRKVQFAFQSKVLNENLFQSLSGALKDAHEHVALFLNIDGGNIGRVLRSPKYLSQWTTEKLKAESVNVWLKANVESAILEDYKVALTLNNGRKTGDVTFFCDIKLGRCCMEHDHHDVVSGRLAGENTTGKETLMKNCSALLPSASYYQYAIG</sequence>
<dbReference type="InParanoid" id="E9H0X9"/>
<dbReference type="AlphaFoldDB" id="E9H0X9"/>
<dbReference type="STRING" id="6669.E9H0X9"/>
<evidence type="ECO:0000313" key="4">
    <source>
        <dbReference type="EMBL" id="EFX74537.1"/>
    </source>
</evidence>
<dbReference type="PANTHER" id="PTHR43557:SF4">
    <property type="entry name" value="APOPTOSIS-INDUCING FACTOR 1, MITOCHONDRIAL"/>
    <property type="match status" value="1"/>
</dbReference>
<dbReference type="OrthoDB" id="6029at2759"/>
<keyword evidence="3" id="KW-0560">Oxidoreductase</keyword>
<dbReference type="GO" id="GO:0016174">
    <property type="term" value="F:NAD(P)H oxidase H2O2-forming activity"/>
    <property type="evidence" value="ECO:0000318"/>
    <property type="project" value="GO_Central"/>
</dbReference>
<dbReference type="Proteomes" id="UP000000305">
    <property type="component" value="Unassembled WGS sequence"/>
</dbReference>
<dbReference type="HOGENOM" id="CLU_1290137_0_0_1"/>
<keyword evidence="2" id="KW-0274">FAD</keyword>
<reference evidence="4 5" key="1">
    <citation type="journal article" date="2011" name="Science">
        <title>The ecoresponsive genome of Daphnia pulex.</title>
        <authorList>
            <person name="Colbourne J.K."/>
            <person name="Pfrender M.E."/>
            <person name="Gilbert D."/>
            <person name="Thomas W.K."/>
            <person name="Tucker A."/>
            <person name="Oakley T.H."/>
            <person name="Tokishita S."/>
            <person name="Aerts A."/>
            <person name="Arnold G.J."/>
            <person name="Basu M.K."/>
            <person name="Bauer D.J."/>
            <person name="Caceres C.E."/>
            <person name="Carmel L."/>
            <person name="Casola C."/>
            <person name="Choi J.H."/>
            <person name="Detter J.C."/>
            <person name="Dong Q."/>
            <person name="Dusheyko S."/>
            <person name="Eads B.D."/>
            <person name="Frohlich T."/>
            <person name="Geiler-Samerotte K.A."/>
            <person name="Gerlach D."/>
            <person name="Hatcher P."/>
            <person name="Jogdeo S."/>
            <person name="Krijgsveld J."/>
            <person name="Kriventseva E.V."/>
            <person name="Kultz D."/>
            <person name="Laforsch C."/>
            <person name="Lindquist E."/>
            <person name="Lopez J."/>
            <person name="Manak J.R."/>
            <person name="Muller J."/>
            <person name="Pangilinan J."/>
            <person name="Patwardhan R.P."/>
            <person name="Pitluck S."/>
            <person name="Pritham E.J."/>
            <person name="Rechtsteiner A."/>
            <person name="Rho M."/>
            <person name="Rogozin I.B."/>
            <person name="Sakarya O."/>
            <person name="Salamov A."/>
            <person name="Schaack S."/>
            <person name="Shapiro H."/>
            <person name="Shiga Y."/>
            <person name="Skalitzky C."/>
            <person name="Smith Z."/>
            <person name="Souvorov A."/>
            <person name="Sung W."/>
            <person name="Tang Z."/>
            <person name="Tsuchiya D."/>
            <person name="Tu H."/>
            <person name="Vos H."/>
            <person name="Wang M."/>
            <person name="Wolf Y.I."/>
            <person name="Yamagata H."/>
            <person name="Yamada T."/>
            <person name="Ye Y."/>
            <person name="Shaw J.R."/>
            <person name="Andrews J."/>
            <person name="Crease T.J."/>
            <person name="Tang H."/>
            <person name="Lucas S.M."/>
            <person name="Robertson H.M."/>
            <person name="Bork P."/>
            <person name="Koonin E.V."/>
            <person name="Zdobnov E.M."/>
            <person name="Grigoriev I.V."/>
            <person name="Lynch M."/>
            <person name="Boore J.L."/>
        </authorList>
    </citation>
    <scope>NUCLEOTIDE SEQUENCE [LARGE SCALE GENOMIC DNA]</scope>
</reference>
<keyword evidence="5" id="KW-1185">Reference proteome</keyword>
<evidence type="ECO:0000256" key="1">
    <source>
        <dbReference type="ARBA" id="ARBA00022630"/>
    </source>
</evidence>
<dbReference type="GO" id="GO:0160203">
    <property type="term" value="P:mitochondrial disulfide relay system"/>
    <property type="evidence" value="ECO:0000318"/>
    <property type="project" value="GO_Central"/>
</dbReference>
<dbReference type="Gene3D" id="3.50.50.60">
    <property type="entry name" value="FAD/NAD(P)-binding domain"/>
    <property type="match status" value="1"/>
</dbReference>
<accession>E9H0X9</accession>
<dbReference type="PhylomeDB" id="E9H0X9"/>
<dbReference type="GO" id="GO:0006915">
    <property type="term" value="P:apoptotic process"/>
    <property type="evidence" value="ECO:0000318"/>
    <property type="project" value="GO_Central"/>
</dbReference>
<protein>
    <submittedName>
        <fullName evidence="4">Uncharacterized protein</fullName>
    </submittedName>
</protein>
<dbReference type="PANTHER" id="PTHR43557">
    <property type="entry name" value="APOPTOSIS-INDUCING FACTOR 1"/>
    <property type="match status" value="1"/>
</dbReference>
<gene>
    <name evidence="4" type="ORF">DAPPUDRAFT_108704</name>
</gene>
<evidence type="ECO:0000313" key="5">
    <source>
        <dbReference type="Proteomes" id="UP000000305"/>
    </source>
</evidence>
<name>E9H0X9_DAPPU</name>
<keyword evidence="1" id="KW-0285">Flavoprotein</keyword>
<evidence type="ECO:0000256" key="2">
    <source>
        <dbReference type="ARBA" id="ARBA00022827"/>
    </source>
</evidence>
<dbReference type="eggNOG" id="KOG1346">
    <property type="taxonomic scope" value="Eukaryota"/>
</dbReference>